<dbReference type="AlphaFoldDB" id="A0A7S7NM97"/>
<name>A0A7S7NM97_PALFE</name>
<dbReference type="EMBL" id="CP063849">
    <property type="protein sequence ID" value="QOY86247.1"/>
    <property type="molecule type" value="Genomic_DNA"/>
</dbReference>
<accession>A0A7S7NM97</accession>
<evidence type="ECO:0000256" key="1">
    <source>
        <dbReference type="ARBA" id="ARBA00023125"/>
    </source>
</evidence>
<gene>
    <name evidence="2" type="ORF">IRI77_26020</name>
</gene>
<dbReference type="GO" id="GO:0003700">
    <property type="term" value="F:DNA-binding transcription factor activity"/>
    <property type="evidence" value="ECO:0007669"/>
    <property type="project" value="TreeGrafter"/>
</dbReference>
<dbReference type="InterPro" id="IPR036390">
    <property type="entry name" value="WH_DNA-bd_sf"/>
</dbReference>
<keyword evidence="3" id="KW-1185">Reference proteome</keyword>
<dbReference type="NCBIfam" id="TIGR00738">
    <property type="entry name" value="rrf2_super"/>
    <property type="match status" value="1"/>
</dbReference>
<dbReference type="Gene3D" id="1.10.10.10">
    <property type="entry name" value="Winged helix-like DNA-binding domain superfamily/Winged helix DNA-binding domain"/>
    <property type="match status" value="1"/>
</dbReference>
<dbReference type="PROSITE" id="PS51197">
    <property type="entry name" value="HTH_RRF2_2"/>
    <property type="match status" value="1"/>
</dbReference>
<dbReference type="SUPFAM" id="SSF46785">
    <property type="entry name" value="Winged helix' DNA-binding domain"/>
    <property type="match status" value="1"/>
</dbReference>
<dbReference type="InterPro" id="IPR000944">
    <property type="entry name" value="Tscrpt_reg_Rrf2"/>
</dbReference>
<dbReference type="InterPro" id="IPR036388">
    <property type="entry name" value="WH-like_DNA-bd_sf"/>
</dbReference>
<evidence type="ECO:0000313" key="3">
    <source>
        <dbReference type="Proteomes" id="UP000593892"/>
    </source>
</evidence>
<sequence length="157" mass="17340">MRNLSKKTQYSLRALYALGRHYGNGPVLIAKIAQEEVIPLEFLEKLLLDLKNAGFLDSRKGRRGGYLLARSPEQITVGAVIRSIEGPLAPLPCASETAFRKCDECVDIATCGTRIVMRQVRDAIAGILDNTSIADVIRRVEGAREQASEAESLMYYI</sequence>
<dbReference type="Pfam" id="PF02082">
    <property type="entry name" value="Rrf2"/>
    <property type="match status" value="1"/>
</dbReference>
<dbReference type="GO" id="GO:0003677">
    <property type="term" value="F:DNA binding"/>
    <property type="evidence" value="ECO:0007669"/>
    <property type="project" value="UniProtKB-KW"/>
</dbReference>
<dbReference type="PANTHER" id="PTHR33221:SF5">
    <property type="entry name" value="HTH-TYPE TRANSCRIPTIONAL REGULATOR ISCR"/>
    <property type="match status" value="1"/>
</dbReference>
<dbReference type="PANTHER" id="PTHR33221">
    <property type="entry name" value="WINGED HELIX-TURN-HELIX TRANSCRIPTIONAL REGULATOR, RRF2 FAMILY"/>
    <property type="match status" value="1"/>
</dbReference>
<organism evidence="2 3">
    <name type="scientific">Paludibaculum fermentans</name>
    <dbReference type="NCBI Taxonomy" id="1473598"/>
    <lineage>
        <taxon>Bacteria</taxon>
        <taxon>Pseudomonadati</taxon>
        <taxon>Acidobacteriota</taxon>
        <taxon>Terriglobia</taxon>
        <taxon>Bryobacterales</taxon>
        <taxon>Bryobacteraceae</taxon>
        <taxon>Paludibaculum</taxon>
    </lineage>
</organism>
<dbReference type="GO" id="GO:0005829">
    <property type="term" value="C:cytosol"/>
    <property type="evidence" value="ECO:0007669"/>
    <property type="project" value="TreeGrafter"/>
</dbReference>
<dbReference type="RefSeq" id="WP_194447916.1">
    <property type="nucleotide sequence ID" value="NZ_CP063849.1"/>
</dbReference>
<proteinExistence type="predicted"/>
<evidence type="ECO:0000313" key="2">
    <source>
        <dbReference type="EMBL" id="QOY86247.1"/>
    </source>
</evidence>
<keyword evidence="1" id="KW-0238">DNA-binding</keyword>
<protein>
    <submittedName>
        <fullName evidence="2">Rrf2 family transcriptional regulator</fullName>
    </submittedName>
</protein>
<reference evidence="2 3" key="1">
    <citation type="submission" date="2020-10" db="EMBL/GenBank/DDBJ databases">
        <title>Complete genome sequence of Paludibaculum fermentans P105T, a facultatively anaerobic acidobacterium capable of dissimilatory Fe(III) reduction.</title>
        <authorList>
            <person name="Dedysh S.N."/>
            <person name="Beletsky A.V."/>
            <person name="Kulichevskaya I.S."/>
            <person name="Mardanov A.V."/>
            <person name="Ravin N.V."/>
        </authorList>
    </citation>
    <scope>NUCLEOTIDE SEQUENCE [LARGE SCALE GENOMIC DNA]</scope>
    <source>
        <strain evidence="2 3">P105</strain>
    </source>
</reference>
<dbReference type="Proteomes" id="UP000593892">
    <property type="component" value="Chromosome"/>
</dbReference>
<dbReference type="KEGG" id="pfer:IRI77_26020"/>